<dbReference type="RefSeq" id="WP_272136165.1">
    <property type="nucleotide sequence ID" value="NZ_JAQLOI010000001.1"/>
</dbReference>
<keyword evidence="1" id="KW-1003">Cell membrane</keyword>
<gene>
    <name evidence="11" type="primary">modC</name>
    <name evidence="11" type="ORF">PGX00_10980</name>
</gene>
<evidence type="ECO:0000256" key="8">
    <source>
        <dbReference type="PROSITE-ProRule" id="PRU01213"/>
    </source>
</evidence>
<evidence type="ECO:0000256" key="7">
    <source>
        <dbReference type="ARBA" id="ARBA00023136"/>
    </source>
</evidence>
<organism evidence="11 12">
    <name type="scientific">Vibrio algarum</name>
    <dbReference type="NCBI Taxonomy" id="3020714"/>
    <lineage>
        <taxon>Bacteria</taxon>
        <taxon>Pseudomonadati</taxon>
        <taxon>Pseudomonadota</taxon>
        <taxon>Gammaproteobacteria</taxon>
        <taxon>Vibrionales</taxon>
        <taxon>Vibrionaceae</taxon>
        <taxon>Vibrio</taxon>
    </lineage>
</organism>
<sequence length="314" mass="34980">MAGLEKLGCGYFSVGENLWQDSTASYFLPTHLRDIGYVFQEAGLFPHLSVLKNLEYGQKRVSREKQQVHLNDVCDLLGIRHLLERSPQNLSGGERQRVAIARALLTSPKILLMDEPLSALDNVLKTDILPYLEKLHNELAIPIVYVTHSVEELTRLADHVVLFEKGRIITSDSASHILSNPHYQPMFGASTSSVLDTQIAMQCKDYLTQLETSDGISFLVPRCLGSIGDKLRCRILASDVSICRSYPCESSILNKVQATIVEIHNMELRGETILVLELQKGTRLLSNITNRSSKELGLIEGLVVWAQIKAVAIC</sequence>
<evidence type="ECO:0000256" key="5">
    <source>
        <dbReference type="ARBA" id="ARBA00022840"/>
    </source>
</evidence>
<dbReference type="Pfam" id="PF03459">
    <property type="entry name" value="TOBE"/>
    <property type="match status" value="1"/>
</dbReference>
<keyword evidence="4" id="KW-0547">Nucleotide-binding</keyword>
<dbReference type="InterPro" id="IPR050334">
    <property type="entry name" value="Molybdenum_import_ModC"/>
</dbReference>
<protein>
    <submittedName>
        <fullName evidence="11">Molybdenum ABC transporter ATP-binding protein</fullName>
    </submittedName>
</protein>
<accession>A0ABT4YRH0</accession>
<dbReference type="EMBL" id="JAQLOI010000001">
    <property type="protein sequence ID" value="MDB1124145.1"/>
    <property type="molecule type" value="Genomic_DNA"/>
</dbReference>
<evidence type="ECO:0000313" key="11">
    <source>
        <dbReference type="EMBL" id="MDB1124145.1"/>
    </source>
</evidence>
<keyword evidence="5 11" id="KW-0067">ATP-binding</keyword>
<dbReference type="SUPFAM" id="SSF50331">
    <property type="entry name" value="MOP-like"/>
    <property type="match status" value="1"/>
</dbReference>
<dbReference type="PROSITE" id="PS50893">
    <property type="entry name" value="ABC_TRANSPORTER_2"/>
    <property type="match status" value="1"/>
</dbReference>
<dbReference type="PROSITE" id="PS00211">
    <property type="entry name" value="ABC_TRANSPORTER_1"/>
    <property type="match status" value="1"/>
</dbReference>
<keyword evidence="12" id="KW-1185">Reference proteome</keyword>
<dbReference type="InterPro" id="IPR005116">
    <property type="entry name" value="Transp-assoc_OB_typ1"/>
</dbReference>
<evidence type="ECO:0000259" key="9">
    <source>
        <dbReference type="PROSITE" id="PS50893"/>
    </source>
</evidence>
<dbReference type="InterPro" id="IPR008995">
    <property type="entry name" value="Mo/tungstate-bd_C_term_dom"/>
</dbReference>
<name>A0ABT4YRH0_9VIBR</name>
<keyword evidence="6" id="KW-1278">Translocase</keyword>
<feature type="domain" description="ABC transporter" evidence="9">
    <location>
        <begin position="1"/>
        <end position="190"/>
    </location>
</feature>
<dbReference type="Proteomes" id="UP001210678">
    <property type="component" value="Unassembled WGS sequence"/>
</dbReference>
<comment type="caution">
    <text evidence="11">The sequence shown here is derived from an EMBL/GenBank/DDBJ whole genome shotgun (WGS) entry which is preliminary data.</text>
</comment>
<evidence type="ECO:0000313" key="12">
    <source>
        <dbReference type="Proteomes" id="UP001210678"/>
    </source>
</evidence>
<dbReference type="PANTHER" id="PTHR43514:SF10">
    <property type="entry name" value="MOLYBDENUM IMPORT ATP-BINDING PROTEIN MODC 2"/>
    <property type="match status" value="1"/>
</dbReference>
<dbReference type="InterPro" id="IPR011868">
    <property type="entry name" value="ModC_ABC_ATP-bd"/>
</dbReference>
<feature type="domain" description="Mop" evidence="10">
    <location>
        <begin position="249"/>
        <end position="314"/>
    </location>
</feature>
<reference evidence="11 12" key="1">
    <citation type="submission" date="2023-01" db="EMBL/GenBank/DDBJ databases">
        <title>Vibrio sp. KJ40-1 sp.nov, isolated from marine algae.</title>
        <authorList>
            <person name="Butt M."/>
            <person name="Kim J.M.J."/>
            <person name="Jeon C.O.C."/>
        </authorList>
    </citation>
    <scope>NUCLEOTIDE SEQUENCE [LARGE SCALE GENOMIC DNA]</scope>
    <source>
        <strain evidence="11 12">KJ40-1</strain>
    </source>
</reference>
<dbReference type="Gene3D" id="3.40.50.300">
    <property type="entry name" value="P-loop containing nucleotide triphosphate hydrolases"/>
    <property type="match status" value="1"/>
</dbReference>
<dbReference type="InterPro" id="IPR017871">
    <property type="entry name" value="ABC_transporter-like_CS"/>
</dbReference>
<proteinExistence type="predicted"/>
<evidence type="ECO:0000256" key="1">
    <source>
        <dbReference type="ARBA" id="ARBA00022475"/>
    </source>
</evidence>
<dbReference type="GO" id="GO:0005524">
    <property type="term" value="F:ATP binding"/>
    <property type="evidence" value="ECO:0007669"/>
    <property type="project" value="UniProtKB-KW"/>
</dbReference>
<evidence type="ECO:0000256" key="2">
    <source>
        <dbReference type="ARBA" id="ARBA00022505"/>
    </source>
</evidence>
<evidence type="ECO:0000256" key="4">
    <source>
        <dbReference type="ARBA" id="ARBA00022741"/>
    </source>
</evidence>
<dbReference type="SUPFAM" id="SSF52540">
    <property type="entry name" value="P-loop containing nucleoside triphosphate hydrolases"/>
    <property type="match status" value="1"/>
</dbReference>
<dbReference type="Pfam" id="PF00005">
    <property type="entry name" value="ABC_tran"/>
    <property type="match status" value="1"/>
</dbReference>
<keyword evidence="7" id="KW-0472">Membrane</keyword>
<evidence type="ECO:0000259" key="10">
    <source>
        <dbReference type="PROSITE" id="PS51866"/>
    </source>
</evidence>
<dbReference type="NCBIfam" id="TIGR02142">
    <property type="entry name" value="modC_ABC"/>
    <property type="match status" value="1"/>
</dbReference>
<dbReference type="InterPro" id="IPR003439">
    <property type="entry name" value="ABC_transporter-like_ATP-bd"/>
</dbReference>
<keyword evidence="3" id="KW-0997">Cell inner membrane</keyword>
<evidence type="ECO:0000256" key="3">
    <source>
        <dbReference type="ARBA" id="ARBA00022519"/>
    </source>
</evidence>
<evidence type="ECO:0000256" key="6">
    <source>
        <dbReference type="ARBA" id="ARBA00022967"/>
    </source>
</evidence>
<dbReference type="InterPro" id="IPR027417">
    <property type="entry name" value="P-loop_NTPase"/>
</dbReference>
<keyword evidence="2 8" id="KW-0500">Molybdenum</keyword>
<dbReference type="InterPro" id="IPR004606">
    <property type="entry name" value="Mop_domain"/>
</dbReference>
<dbReference type="PROSITE" id="PS51866">
    <property type="entry name" value="MOP"/>
    <property type="match status" value="1"/>
</dbReference>
<dbReference type="Gene3D" id="2.40.50.100">
    <property type="match status" value="1"/>
</dbReference>
<dbReference type="PANTHER" id="PTHR43514">
    <property type="entry name" value="ABC TRANSPORTER I FAMILY MEMBER 10"/>
    <property type="match status" value="1"/>
</dbReference>